<dbReference type="InterPro" id="IPR000209">
    <property type="entry name" value="Peptidase_S8/S53_dom"/>
</dbReference>
<gene>
    <name evidence="12" type="ORF">AYBTSS11_LOCUS22951</name>
</gene>
<keyword evidence="7 9" id="KW-0720">Serine protease</keyword>
<evidence type="ECO:0000313" key="12">
    <source>
        <dbReference type="EMBL" id="CAJ1970956.1"/>
    </source>
</evidence>
<evidence type="ECO:0000259" key="11">
    <source>
        <dbReference type="Pfam" id="PF17766"/>
    </source>
</evidence>
<dbReference type="InterPro" id="IPR034197">
    <property type="entry name" value="Peptidases_S8_3"/>
</dbReference>
<dbReference type="Pfam" id="PF17766">
    <property type="entry name" value="fn3_6"/>
    <property type="match status" value="1"/>
</dbReference>
<evidence type="ECO:0000256" key="8">
    <source>
        <dbReference type="PIRSR" id="PIRSR615500-1"/>
    </source>
</evidence>
<accession>A0AA86VN14</accession>
<evidence type="ECO:0000259" key="10">
    <source>
        <dbReference type="Pfam" id="PF00082"/>
    </source>
</evidence>
<dbReference type="GO" id="GO:0006508">
    <property type="term" value="P:proteolysis"/>
    <property type="evidence" value="ECO:0007669"/>
    <property type="project" value="UniProtKB-KW"/>
</dbReference>
<evidence type="ECO:0000256" key="4">
    <source>
        <dbReference type="ARBA" id="ARBA00022670"/>
    </source>
</evidence>
<dbReference type="CDD" id="cd02120">
    <property type="entry name" value="PA_subtilisin_like"/>
    <property type="match status" value="1"/>
</dbReference>
<keyword evidence="4 9" id="KW-0645">Protease</keyword>
<feature type="active site" description="Charge relay system" evidence="8 9">
    <location>
        <position position="49"/>
    </location>
</feature>
<keyword evidence="3" id="KW-0964">Secreted</keyword>
<dbReference type="InterPro" id="IPR041469">
    <property type="entry name" value="Subtilisin-like_FN3"/>
</dbReference>
<evidence type="ECO:0000256" key="7">
    <source>
        <dbReference type="ARBA" id="ARBA00022825"/>
    </source>
</evidence>
<keyword evidence="5" id="KW-0732">Signal</keyword>
<dbReference type="EMBL" id="OY731405">
    <property type="protein sequence ID" value="CAJ1970956.1"/>
    <property type="molecule type" value="Genomic_DNA"/>
</dbReference>
<dbReference type="Pfam" id="PF00082">
    <property type="entry name" value="Peptidase_S8"/>
    <property type="match status" value="1"/>
</dbReference>
<evidence type="ECO:0000256" key="5">
    <source>
        <dbReference type="ARBA" id="ARBA00022729"/>
    </source>
</evidence>
<organism evidence="12 13">
    <name type="scientific">Sphenostylis stenocarpa</name>
    <dbReference type="NCBI Taxonomy" id="92480"/>
    <lineage>
        <taxon>Eukaryota</taxon>
        <taxon>Viridiplantae</taxon>
        <taxon>Streptophyta</taxon>
        <taxon>Embryophyta</taxon>
        <taxon>Tracheophyta</taxon>
        <taxon>Spermatophyta</taxon>
        <taxon>Magnoliopsida</taxon>
        <taxon>eudicotyledons</taxon>
        <taxon>Gunneridae</taxon>
        <taxon>Pentapetalae</taxon>
        <taxon>rosids</taxon>
        <taxon>fabids</taxon>
        <taxon>Fabales</taxon>
        <taxon>Fabaceae</taxon>
        <taxon>Papilionoideae</taxon>
        <taxon>50 kb inversion clade</taxon>
        <taxon>NPAAA clade</taxon>
        <taxon>indigoferoid/millettioid clade</taxon>
        <taxon>Phaseoleae</taxon>
        <taxon>Sphenostylis</taxon>
    </lineage>
</organism>
<dbReference type="Gene3D" id="3.50.30.30">
    <property type="match status" value="1"/>
</dbReference>
<dbReference type="InterPro" id="IPR023828">
    <property type="entry name" value="Peptidase_S8_Ser-AS"/>
</dbReference>
<dbReference type="PRINTS" id="PR00723">
    <property type="entry name" value="SUBTILISIN"/>
</dbReference>
<feature type="domain" description="Subtilisin-like protease fibronectin type-III" evidence="11">
    <location>
        <begin position="523"/>
        <end position="620"/>
    </location>
</feature>
<dbReference type="Gene3D" id="3.40.50.200">
    <property type="entry name" value="Peptidase S8/S53 domain"/>
    <property type="match status" value="1"/>
</dbReference>
<dbReference type="GO" id="GO:0005576">
    <property type="term" value="C:extracellular region"/>
    <property type="evidence" value="ECO:0007669"/>
    <property type="project" value="UniProtKB-SubCell"/>
</dbReference>
<evidence type="ECO:0000256" key="2">
    <source>
        <dbReference type="ARBA" id="ARBA00011073"/>
    </source>
</evidence>
<feature type="active site" description="Charge relay system" evidence="8 9">
    <location>
        <position position="417"/>
    </location>
</feature>
<dbReference type="Proteomes" id="UP001189624">
    <property type="component" value="Chromosome 8"/>
</dbReference>
<keyword evidence="13" id="KW-1185">Reference proteome</keyword>
<evidence type="ECO:0000256" key="9">
    <source>
        <dbReference type="PROSITE-ProRule" id="PRU01240"/>
    </source>
</evidence>
<dbReference type="PROSITE" id="PS00137">
    <property type="entry name" value="SUBTILASE_HIS"/>
    <property type="match status" value="1"/>
</dbReference>
<feature type="domain" description="Peptidase S8/S53" evidence="10">
    <location>
        <begin position="41"/>
        <end position="466"/>
    </location>
</feature>
<evidence type="ECO:0000256" key="3">
    <source>
        <dbReference type="ARBA" id="ARBA00022525"/>
    </source>
</evidence>
<evidence type="ECO:0000313" key="13">
    <source>
        <dbReference type="Proteomes" id="UP001189624"/>
    </source>
</evidence>
<protein>
    <recommendedName>
        <fullName evidence="14">Cucumisin</fullName>
    </recommendedName>
</protein>
<proteinExistence type="inferred from homology"/>
<dbReference type="InterPro" id="IPR045051">
    <property type="entry name" value="SBT"/>
</dbReference>
<comment type="subcellular location">
    <subcellularLocation>
        <location evidence="1">Secreted</location>
    </subcellularLocation>
</comment>
<keyword evidence="6 9" id="KW-0378">Hydrolase</keyword>
<dbReference type="PANTHER" id="PTHR10795">
    <property type="entry name" value="PROPROTEIN CONVERTASE SUBTILISIN/KEXIN"/>
    <property type="match status" value="1"/>
</dbReference>
<dbReference type="InterPro" id="IPR022398">
    <property type="entry name" value="Peptidase_S8_His-AS"/>
</dbReference>
<dbReference type="Gene3D" id="2.60.40.2310">
    <property type="match status" value="1"/>
</dbReference>
<dbReference type="InterPro" id="IPR015500">
    <property type="entry name" value="Peptidase_S8_subtilisin-rel"/>
</dbReference>
<reference evidence="12" key="1">
    <citation type="submission" date="2023-10" db="EMBL/GenBank/DDBJ databases">
        <authorList>
            <person name="Domelevo Entfellner J.-B."/>
        </authorList>
    </citation>
    <scope>NUCLEOTIDE SEQUENCE</scope>
</reference>
<dbReference type="Gramene" id="rna-AYBTSS11_LOCUS22951">
    <property type="protein sequence ID" value="CAJ1970956.1"/>
    <property type="gene ID" value="gene-AYBTSS11_LOCUS22951"/>
</dbReference>
<name>A0AA86VN14_9FABA</name>
<dbReference type="PROSITE" id="PS00138">
    <property type="entry name" value="SUBTILASE_SER"/>
    <property type="match status" value="1"/>
</dbReference>
<dbReference type="AlphaFoldDB" id="A0AA86VN14"/>
<evidence type="ECO:0000256" key="6">
    <source>
        <dbReference type="ARBA" id="ARBA00022801"/>
    </source>
</evidence>
<dbReference type="InterPro" id="IPR036852">
    <property type="entry name" value="Peptidase_S8/S53_dom_sf"/>
</dbReference>
<comment type="similarity">
    <text evidence="2 9">Belongs to the peptidase S8 family.</text>
</comment>
<dbReference type="GO" id="GO:0004252">
    <property type="term" value="F:serine-type endopeptidase activity"/>
    <property type="evidence" value="ECO:0007669"/>
    <property type="project" value="UniProtKB-UniRule"/>
</dbReference>
<dbReference type="CDD" id="cd04852">
    <property type="entry name" value="Peptidases_S8_3"/>
    <property type="match status" value="1"/>
</dbReference>
<dbReference type="SUPFAM" id="SSF52743">
    <property type="entry name" value="Subtilisin-like"/>
    <property type="match status" value="1"/>
</dbReference>
<feature type="active site" description="Charge relay system" evidence="8 9">
    <location>
        <position position="110"/>
    </location>
</feature>
<evidence type="ECO:0000256" key="1">
    <source>
        <dbReference type="ARBA" id="ARBA00004613"/>
    </source>
</evidence>
<dbReference type="PROSITE" id="PS51892">
    <property type="entry name" value="SUBTILASE"/>
    <property type="match status" value="1"/>
</dbReference>
<evidence type="ECO:0008006" key="14">
    <source>
        <dbReference type="Google" id="ProtNLM"/>
    </source>
</evidence>
<sequence length="624" mass="66008">MREMDSVVSVIPDSIQKPQTSRSWNFLGFPEDVKRNTVEESNTIIGVIDTGIWIDADSFKDTGFGPAPTKWKGICQDFTCNNKVIGARHLRLKGLISRDDIKSPNDTNGHGSHCASIAAGNIVRSASVLGFAPGTSRGGVPSARIAVYKVCWEVGCSTVDILAAYDYAIADGVDILSVSVGATTAGQKNYFDDPHSIGAFHAMKKGILTSTSADNLGPTPYTTSKLAPWLLSVAASTTNTTFLTRVQLGNGKIYEIPLVYGGDATKAGANSTLSSACFENALDATVVKGKILLCDKIPFPSFVGLAQGAAGVIIRSDAVPLDVSKVFALPAVHISLSDGNLIYSYLKSSSYEGKDTTAPNIGHFSSRGPNKITPEILKPDLAAPGVNIVAGWSPLGSISEVKSDPRRSEYNVQFGTSMACPHVTAAAAYVKTFHPNWSPAVLKSALMTTATPINGALKGDNEFAYGAGQINPIKAVNPGLVYDATETDYVKFLCGQNYSTAFLQKVTGDNSTCTGANKGSVLDLNLPSFALSTTRSKTNDVTFSRTVTNVGSSKSSYKAKITTPSSSLSIKVEPNVLSFSALGEKKTFTLKIEGKIDADTVSSSLVWDDGTFQVRSPVVVYVLP</sequence>